<dbReference type="Proteomes" id="UP001172083">
    <property type="component" value="Unassembled WGS sequence"/>
</dbReference>
<dbReference type="PANTHER" id="PTHR36842">
    <property type="entry name" value="PROTEIN TOLB HOMOLOG"/>
    <property type="match status" value="1"/>
</dbReference>
<name>A0ABT8L8P4_9BACT</name>
<evidence type="ECO:0000313" key="2">
    <source>
        <dbReference type="EMBL" id="MDN5214132.1"/>
    </source>
</evidence>
<organism evidence="2 3">
    <name type="scientific">Agaribacillus aureus</name>
    <dbReference type="NCBI Taxonomy" id="3051825"/>
    <lineage>
        <taxon>Bacteria</taxon>
        <taxon>Pseudomonadati</taxon>
        <taxon>Bacteroidota</taxon>
        <taxon>Cytophagia</taxon>
        <taxon>Cytophagales</taxon>
        <taxon>Splendidivirgaceae</taxon>
        <taxon>Agaribacillus</taxon>
    </lineage>
</organism>
<comment type="caution">
    <text evidence="2">The sequence shown here is derived from an EMBL/GenBank/DDBJ whole genome shotgun (WGS) entry which is preliminary data.</text>
</comment>
<accession>A0ABT8L8P4</accession>
<dbReference type="EMBL" id="JAUJEB010000004">
    <property type="protein sequence ID" value="MDN5214132.1"/>
    <property type="molecule type" value="Genomic_DNA"/>
</dbReference>
<evidence type="ECO:0008006" key="4">
    <source>
        <dbReference type="Google" id="ProtNLM"/>
    </source>
</evidence>
<dbReference type="SUPFAM" id="SSF82171">
    <property type="entry name" value="DPP6 N-terminal domain-like"/>
    <property type="match status" value="1"/>
</dbReference>
<proteinExistence type="inferred from homology"/>
<dbReference type="RefSeq" id="WP_346759467.1">
    <property type="nucleotide sequence ID" value="NZ_JAUJEB010000004.1"/>
</dbReference>
<protein>
    <recommendedName>
        <fullName evidence="4">Dipeptidylpeptidase IV N-terminal domain-containing protein</fullName>
    </recommendedName>
</protein>
<dbReference type="PANTHER" id="PTHR36842:SF1">
    <property type="entry name" value="PROTEIN TOLB"/>
    <property type="match status" value="1"/>
</dbReference>
<sequence>MDARGKNIRKITDFPIDDSWISSRQGGKELIVKPDPRIDTAFYIIDVQNWHRQAIRPDLAYFHDPFFSHDGKQIVFRGARKIPAGTQSLADELYIMNDDGSQLRQLTHYPDKDSTAAWFDYRVGPPVWYLEDEISFSSLRDGSYSIFSINVDGNDLRRITTVENNQVYHSWSHDGSKMVFEQSSGDYEDYDIYLLNAKDGAVSRLTADTILQQAPVFVYAYPD</sequence>
<keyword evidence="3" id="KW-1185">Reference proteome</keyword>
<dbReference type="Pfam" id="PF07676">
    <property type="entry name" value="PD40"/>
    <property type="match status" value="2"/>
</dbReference>
<dbReference type="InterPro" id="IPR011042">
    <property type="entry name" value="6-blade_b-propeller_TolB-like"/>
</dbReference>
<gene>
    <name evidence="2" type="ORF">QQ020_18795</name>
</gene>
<evidence type="ECO:0000256" key="1">
    <source>
        <dbReference type="ARBA" id="ARBA00009820"/>
    </source>
</evidence>
<reference evidence="2" key="1">
    <citation type="submission" date="2023-06" db="EMBL/GenBank/DDBJ databases">
        <title>Genomic of Agaribacillus aureum.</title>
        <authorList>
            <person name="Wang G."/>
        </authorList>
    </citation>
    <scope>NUCLEOTIDE SEQUENCE</scope>
    <source>
        <strain evidence="2">BMA12</strain>
    </source>
</reference>
<evidence type="ECO:0000313" key="3">
    <source>
        <dbReference type="Proteomes" id="UP001172083"/>
    </source>
</evidence>
<dbReference type="Gene3D" id="2.120.10.30">
    <property type="entry name" value="TolB, C-terminal domain"/>
    <property type="match status" value="2"/>
</dbReference>
<comment type="similarity">
    <text evidence="1">Belongs to the TolB family.</text>
</comment>
<dbReference type="InterPro" id="IPR011659">
    <property type="entry name" value="WD40"/>
</dbReference>